<proteinExistence type="predicted"/>
<dbReference type="Pfam" id="PF20150">
    <property type="entry name" value="2EXR"/>
    <property type="match status" value="1"/>
</dbReference>
<accession>A0ABR1TKJ1</accession>
<feature type="domain" description="2EXR" evidence="1">
    <location>
        <begin position="13"/>
        <end position="114"/>
    </location>
</feature>
<keyword evidence="3" id="KW-1185">Reference proteome</keyword>
<reference evidence="2 3" key="1">
    <citation type="submission" date="2023-01" db="EMBL/GenBank/DDBJ databases">
        <title>Analysis of 21 Apiospora genomes using comparative genomics revels a genus with tremendous synthesis potential of carbohydrate active enzymes and secondary metabolites.</title>
        <authorList>
            <person name="Sorensen T."/>
        </authorList>
    </citation>
    <scope>NUCLEOTIDE SEQUENCE [LARGE SCALE GENOMIC DNA]</scope>
    <source>
        <strain evidence="2 3">CBS 83171</strain>
    </source>
</reference>
<gene>
    <name evidence="2" type="ORF">PG996_015217</name>
</gene>
<sequence length="352" mass="41408">MVELTSTGPPGVFHYFTRLPPEVRFMIWGWAARSLRTKRGAYFFALQSLSFAELEKATKVDWQLSYQANKGDNWHLHRPSNSPTRNPSTYMIHGGLWAACRDSHQALRHRMQKVRRSVRRQIQAAANGPQRYSHQTVMEVGGTFLRNDKEQMSFTLYPERDLVCLQIPLDQAHLCDYPKSHEAFFHLEIPFSETKRIALEFDPSWNLDLKSKWGYTGPMVGFPCLILDLLEQDARDGSHLWFIDYRLRRNEWKPEVEKPWTLEPGRHVFRGNGCKFVEASSSLDYWDTRSRYYPQPAGTCHHVHTLYRDLKEKIEELADSRIDWRIDNPFDDVWWDGYILRKVGVLACVWDE</sequence>
<evidence type="ECO:0000259" key="1">
    <source>
        <dbReference type="Pfam" id="PF20150"/>
    </source>
</evidence>
<dbReference type="Proteomes" id="UP001446871">
    <property type="component" value="Unassembled WGS sequence"/>
</dbReference>
<protein>
    <recommendedName>
        <fullName evidence="1">2EXR domain-containing protein</fullName>
    </recommendedName>
</protein>
<name>A0ABR1TKJ1_9PEZI</name>
<dbReference type="InterPro" id="IPR045518">
    <property type="entry name" value="2EXR"/>
</dbReference>
<evidence type="ECO:0000313" key="3">
    <source>
        <dbReference type="Proteomes" id="UP001446871"/>
    </source>
</evidence>
<organism evidence="2 3">
    <name type="scientific">Apiospora saccharicola</name>
    <dbReference type="NCBI Taxonomy" id="335842"/>
    <lineage>
        <taxon>Eukaryota</taxon>
        <taxon>Fungi</taxon>
        <taxon>Dikarya</taxon>
        <taxon>Ascomycota</taxon>
        <taxon>Pezizomycotina</taxon>
        <taxon>Sordariomycetes</taxon>
        <taxon>Xylariomycetidae</taxon>
        <taxon>Amphisphaeriales</taxon>
        <taxon>Apiosporaceae</taxon>
        <taxon>Apiospora</taxon>
    </lineage>
</organism>
<evidence type="ECO:0000313" key="2">
    <source>
        <dbReference type="EMBL" id="KAK8047153.1"/>
    </source>
</evidence>
<dbReference type="EMBL" id="JAQQWM010000009">
    <property type="protein sequence ID" value="KAK8047153.1"/>
    <property type="molecule type" value="Genomic_DNA"/>
</dbReference>
<comment type="caution">
    <text evidence="2">The sequence shown here is derived from an EMBL/GenBank/DDBJ whole genome shotgun (WGS) entry which is preliminary data.</text>
</comment>